<dbReference type="Proteomes" id="UP000196880">
    <property type="component" value="Unassembled WGS sequence"/>
</dbReference>
<reference evidence="3 4" key="1">
    <citation type="submission" date="2017-03" db="EMBL/GenBank/DDBJ databases">
        <title>New species Polynucleobacter sp. MWH-EgelM1-30-B4.</title>
        <authorList>
            <person name="Hahn M.W."/>
        </authorList>
    </citation>
    <scope>NUCLEOTIDE SEQUENCE [LARGE SCALE GENOMIC DNA]</scope>
    <source>
        <strain evidence="3 4">MWH-EgelM1-30-B4</strain>
    </source>
</reference>
<evidence type="ECO:0000313" key="3">
    <source>
        <dbReference type="EMBL" id="OWF65851.1"/>
    </source>
</evidence>
<keyword evidence="1" id="KW-1133">Transmembrane helix</keyword>
<dbReference type="RefSeq" id="WP_087910085.1">
    <property type="nucleotide sequence ID" value="NZ_NAIA01000003.1"/>
</dbReference>
<sequence>MKKTPLIAFLTPLLLIPSLANASFLPPDLIDGFANIISWVVLIVMPIGFIAGFWYVHILPDTIAKRREHPQRDAIHALCILSLFVGGLLWPFAYLWAYTRPTMYKLAYGTDKYKPIDKELEAEQAEVK</sequence>
<feature type="transmembrane region" description="Helical" evidence="1">
    <location>
        <begin position="77"/>
        <end position="97"/>
    </location>
</feature>
<gene>
    <name evidence="3" type="ORF">B6A14_08815</name>
</gene>
<feature type="signal peptide" evidence="2">
    <location>
        <begin position="1"/>
        <end position="22"/>
    </location>
</feature>
<dbReference type="OrthoDB" id="5522885at2"/>
<dbReference type="InterPro" id="IPR011223">
    <property type="entry name" value="UCP028770"/>
</dbReference>
<comment type="caution">
    <text evidence="3">The sequence shown here is derived from an EMBL/GenBank/DDBJ whole genome shotgun (WGS) entry which is preliminary data.</text>
</comment>
<keyword evidence="1" id="KW-0812">Transmembrane</keyword>
<evidence type="ECO:0008006" key="5">
    <source>
        <dbReference type="Google" id="ProtNLM"/>
    </source>
</evidence>
<protein>
    <recommendedName>
        <fullName evidence="5">DUF3302 domain-containing protein</fullName>
    </recommendedName>
</protein>
<evidence type="ECO:0000313" key="4">
    <source>
        <dbReference type="Proteomes" id="UP000196880"/>
    </source>
</evidence>
<keyword evidence="2" id="KW-0732">Signal</keyword>
<evidence type="ECO:0000256" key="1">
    <source>
        <dbReference type="SAM" id="Phobius"/>
    </source>
</evidence>
<dbReference type="EMBL" id="NAIA01000003">
    <property type="protein sequence ID" value="OWF65851.1"/>
    <property type="molecule type" value="Genomic_DNA"/>
</dbReference>
<organism evidence="3 4">
    <name type="scientific">Polynucleobacter hirudinilacicola</name>
    <dbReference type="NCBI Taxonomy" id="1743166"/>
    <lineage>
        <taxon>Bacteria</taxon>
        <taxon>Pseudomonadati</taxon>
        <taxon>Pseudomonadota</taxon>
        <taxon>Betaproteobacteria</taxon>
        <taxon>Burkholderiales</taxon>
        <taxon>Burkholderiaceae</taxon>
        <taxon>Polynucleobacter</taxon>
    </lineage>
</organism>
<feature type="chain" id="PRO_5012013036" description="DUF3302 domain-containing protein" evidence="2">
    <location>
        <begin position="23"/>
        <end position="128"/>
    </location>
</feature>
<dbReference type="AlphaFoldDB" id="A0A210RXZ6"/>
<keyword evidence="4" id="KW-1185">Reference proteome</keyword>
<proteinExistence type="predicted"/>
<dbReference type="Pfam" id="PF11742">
    <property type="entry name" value="DUF3302"/>
    <property type="match status" value="1"/>
</dbReference>
<keyword evidence="1" id="KW-0472">Membrane</keyword>
<name>A0A210RXZ6_9BURK</name>
<evidence type="ECO:0000256" key="2">
    <source>
        <dbReference type="SAM" id="SignalP"/>
    </source>
</evidence>
<accession>A0A210RXZ6</accession>
<feature type="transmembrane region" description="Helical" evidence="1">
    <location>
        <begin position="32"/>
        <end position="56"/>
    </location>
</feature>